<feature type="compositionally biased region" description="Basic and acidic residues" evidence="1">
    <location>
        <begin position="337"/>
        <end position="347"/>
    </location>
</feature>
<sequence length="409" mass="45294">MEGLRRQVQSPGDHPRHPGDDPDAVRRRQGRRLPHVEARRPLWRLHRLARTGRLGPAPGLPQGRLCRRRRGGGQGQGDHRQGRDQQVRLGVLEPGHGGLRDPRRRGHRGPVAQDREPAVVQDRDHARTHDPRHDGAGPAQRLPVPPRARARPGGRASHDPHQDVRGRDRALRLLVGAGQVAQEGQDDLLHLARHRQAREGTAQLQAAPRVWRGRQPRALGGGVGPVARHQIQGPDGRRSHGGRGLLPDQADRVQPQLAPTDHRPPDQGLRLGAAGVHREQRPRGGRRGAARSGQGRGREHRQAGDPDLRNPGGNLLLQEAPGAVGRRQERLAGQVRGVERRRQDSRPRQRRRHGDQPRLALQPQHRPGPRVVFKSPPSGRTRPRRSRCWVPTASKSGAGRSSRRKASSP</sequence>
<name>A0AB74ULB7_9VIRU</name>
<feature type="compositionally biased region" description="Basic and acidic residues" evidence="1">
    <location>
        <begin position="156"/>
        <end position="166"/>
    </location>
</feature>
<protein>
    <submittedName>
        <fullName evidence="2">Uncharacterized protein</fullName>
    </submittedName>
</protein>
<feature type="compositionally biased region" description="Basic and acidic residues" evidence="1">
    <location>
        <begin position="113"/>
        <end position="135"/>
    </location>
</feature>
<accession>A0AB74ULB7</accession>
<evidence type="ECO:0000313" key="2">
    <source>
        <dbReference type="EMBL" id="XHV10609.1"/>
    </source>
</evidence>
<feature type="compositionally biased region" description="Basic residues" evidence="1">
    <location>
        <begin position="41"/>
        <end position="50"/>
    </location>
</feature>
<feature type="region of interest" description="Disordered" evidence="1">
    <location>
        <begin position="1"/>
        <end position="166"/>
    </location>
</feature>
<organism evidence="2">
    <name type="scientific">Caulobacter phage BL57</name>
    <dbReference type="NCBI Taxonomy" id="3348355"/>
    <lineage>
        <taxon>Viruses</taxon>
    </lineage>
</organism>
<evidence type="ECO:0000256" key="1">
    <source>
        <dbReference type="SAM" id="MobiDB-lite"/>
    </source>
</evidence>
<feature type="compositionally biased region" description="Basic and acidic residues" evidence="1">
    <location>
        <begin position="77"/>
        <end position="86"/>
    </location>
</feature>
<proteinExistence type="predicted"/>
<feature type="compositionally biased region" description="Basic and acidic residues" evidence="1">
    <location>
        <begin position="296"/>
        <end position="308"/>
    </location>
</feature>
<feature type="region of interest" description="Disordered" evidence="1">
    <location>
        <begin position="199"/>
        <end position="409"/>
    </location>
</feature>
<reference evidence="2" key="1">
    <citation type="submission" date="2024-10" db="EMBL/GenBank/DDBJ databases">
        <title>Genetic diversity among independent isolates of the Dolichocephalovirinae subfamily.</title>
        <authorList>
            <person name="Ely B."/>
            <person name="Thomas Q."/>
            <person name="Mohammadi T."/>
        </authorList>
    </citation>
    <scope>NUCLEOTIDE SEQUENCE</scope>
</reference>
<gene>
    <name evidence="2" type="ORF">BL57_137c</name>
</gene>
<feature type="compositionally biased region" description="Basic and acidic residues" evidence="1">
    <location>
        <begin position="13"/>
        <end position="26"/>
    </location>
</feature>
<dbReference type="EMBL" id="PQ287320">
    <property type="protein sequence ID" value="XHV10609.1"/>
    <property type="molecule type" value="Genomic_DNA"/>
</dbReference>